<feature type="domain" description="Metallo-beta-lactamase" evidence="1">
    <location>
        <begin position="31"/>
        <end position="187"/>
    </location>
</feature>
<dbReference type="InterPro" id="IPR050662">
    <property type="entry name" value="Sec-metab_biosynth-thioest"/>
</dbReference>
<dbReference type="Gene3D" id="1.10.10.10">
    <property type="entry name" value="Winged helix-like DNA-binding domain superfamily/Winged helix DNA-binding domain"/>
    <property type="match status" value="1"/>
</dbReference>
<dbReference type="SMART" id="SM00849">
    <property type="entry name" value="Lactamase_B"/>
    <property type="match status" value="1"/>
</dbReference>
<organism evidence="2 3">
    <name type="scientific">Saccharopolyspora gregorii</name>
    <dbReference type="NCBI Taxonomy" id="33914"/>
    <lineage>
        <taxon>Bacteria</taxon>
        <taxon>Bacillati</taxon>
        <taxon>Actinomycetota</taxon>
        <taxon>Actinomycetes</taxon>
        <taxon>Pseudonocardiales</taxon>
        <taxon>Pseudonocardiaceae</taxon>
        <taxon>Saccharopolyspora</taxon>
    </lineage>
</organism>
<dbReference type="RefSeq" id="WP_344930642.1">
    <property type="nucleotide sequence ID" value="NZ_BAAAYK010000038.1"/>
</dbReference>
<dbReference type="Proteomes" id="UP001500483">
    <property type="component" value="Unassembled WGS sequence"/>
</dbReference>
<dbReference type="CDD" id="cd16278">
    <property type="entry name" value="metallo-hydrolase-like_MBL-fold"/>
    <property type="match status" value="1"/>
</dbReference>
<dbReference type="Pfam" id="PF17778">
    <property type="entry name" value="WHD_BLACT"/>
    <property type="match status" value="1"/>
</dbReference>
<dbReference type="InterPro" id="IPR041516">
    <property type="entry name" value="LACTB2_WH"/>
</dbReference>
<dbReference type="PANTHER" id="PTHR23131">
    <property type="entry name" value="ENDORIBONUCLEASE LACTB2"/>
    <property type="match status" value="1"/>
</dbReference>
<dbReference type="EMBL" id="BAAAYK010000038">
    <property type="protein sequence ID" value="GAA3363795.1"/>
    <property type="molecule type" value="Genomic_DNA"/>
</dbReference>
<reference evidence="3" key="1">
    <citation type="journal article" date="2019" name="Int. J. Syst. Evol. Microbiol.">
        <title>The Global Catalogue of Microorganisms (GCM) 10K type strain sequencing project: providing services to taxonomists for standard genome sequencing and annotation.</title>
        <authorList>
            <consortium name="The Broad Institute Genomics Platform"/>
            <consortium name="The Broad Institute Genome Sequencing Center for Infectious Disease"/>
            <person name="Wu L."/>
            <person name="Ma J."/>
        </authorList>
    </citation>
    <scope>NUCLEOTIDE SEQUENCE [LARGE SCALE GENOMIC DNA]</scope>
    <source>
        <strain evidence="3">JCM 9687</strain>
    </source>
</reference>
<gene>
    <name evidence="2" type="ORF">GCM10020366_57120</name>
</gene>
<dbReference type="InterPro" id="IPR036388">
    <property type="entry name" value="WH-like_DNA-bd_sf"/>
</dbReference>
<dbReference type="Pfam" id="PF00753">
    <property type="entry name" value="Lactamase_B"/>
    <property type="match status" value="1"/>
</dbReference>
<sequence>MTHPSYGLLRQVTPFASVLLAANPGPMTLDGTNTWLLGSGPDRVVVDPGPGDEHLERILAQGPVSLVLLTHHHFDHTESAAELAERAGAPVRALDPQLCTGAAPLADGEVVEASGVRLTVLATPGHTRDSVCFRAERDGQEAVLTGDTILGRGTTVVAHPDGHLGSYLASLRALAALPAGLPALPGHGPDLPDAVEVANGYLAHREQRLDQIREVVRARGPQVTAAEVVAVVYADVPPEVREAAAWSVAAQLTYLAERGER</sequence>
<evidence type="ECO:0000259" key="1">
    <source>
        <dbReference type="SMART" id="SM00849"/>
    </source>
</evidence>
<evidence type="ECO:0000313" key="3">
    <source>
        <dbReference type="Proteomes" id="UP001500483"/>
    </source>
</evidence>
<comment type="caution">
    <text evidence="2">The sequence shown here is derived from an EMBL/GenBank/DDBJ whole genome shotgun (WGS) entry which is preliminary data.</text>
</comment>
<dbReference type="Gene3D" id="3.60.15.10">
    <property type="entry name" value="Ribonuclease Z/Hydroxyacylglutathione hydrolase-like"/>
    <property type="match status" value="1"/>
</dbReference>
<dbReference type="PANTHER" id="PTHR23131:SF0">
    <property type="entry name" value="ENDORIBONUCLEASE LACTB2"/>
    <property type="match status" value="1"/>
</dbReference>
<dbReference type="InterPro" id="IPR001279">
    <property type="entry name" value="Metallo-B-lactamas"/>
</dbReference>
<name>A0ABP6RYY5_9PSEU</name>
<accession>A0ABP6RYY5</accession>
<evidence type="ECO:0000313" key="2">
    <source>
        <dbReference type="EMBL" id="GAA3363795.1"/>
    </source>
</evidence>
<proteinExistence type="predicted"/>
<dbReference type="InterPro" id="IPR036866">
    <property type="entry name" value="RibonucZ/Hydroxyglut_hydro"/>
</dbReference>
<keyword evidence="3" id="KW-1185">Reference proteome</keyword>
<protein>
    <submittedName>
        <fullName evidence="2">MBL fold metallo-hydrolase</fullName>
    </submittedName>
</protein>
<dbReference type="SUPFAM" id="SSF56281">
    <property type="entry name" value="Metallo-hydrolase/oxidoreductase"/>
    <property type="match status" value="1"/>
</dbReference>